<keyword evidence="3" id="KW-1185">Reference proteome</keyword>
<evidence type="ECO:0000313" key="3">
    <source>
        <dbReference type="Proteomes" id="UP000639643"/>
    </source>
</evidence>
<comment type="caution">
    <text evidence="2">The sequence shown here is derived from an EMBL/GenBank/DDBJ whole genome shotgun (WGS) entry which is preliminary data.</text>
</comment>
<organism evidence="2 3">
    <name type="scientific">Colletotrichum musicola</name>
    <dbReference type="NCBI Taxonomy" id="2175873"/>
    <lineage>
        <taxon>Eukaryota</taxon>
        <taxon>Fungi</taxon>
        <taxon>Dikarya</taxon>
        <taxon>Ascomycota</taxon>
        <taxon>Pezizomycotina</taxon>
        <taxon>Sordariomycetes</taxon>
        <taxon>Hypocreomycetidae</taxon>
        <taxon>Glomerellales</taxon>
        <taxon>Glomerellaceae</taxon>
        <taxon>Colletotrichum</taxon>
        <taxon>Colletotrichum orchidearum species complex</taxon>
    </lineage>
</organism>
<feature type="compositionally biased region" description="Polar residues" evidence="1">
    <location>
        <begin position="28"/>
        <end position="38"/>
    </location>
</feature>
<feature type="region of interest" description="Disordered" evidence="1">
    <location>
        <begin position="28"/>
        <end position="69"/>
    </location>
</feature>
<gene>
    <name evidence="2" type="ORF">CMUS01_11699</name>
</gene>
<protein>
    <submittedName>
        <fullName evidence="2">Uncharacterized protein</fullName>
    </submittedName>
</protein>
<dbReference type="AlphaFoldDB" id="A0A8H6N4S9"/>
<feature type="region of interest" description="Disordered" evidence="1">
    <location>
        <begin position="83"/>
        <end position="105"/>
    </location>
</feature>
<name>A0A8H6N4S9_9PEZI</name>
<evidence type="ECO:0000313" key="2">
    <source>
        <dbReference type="EMBL" id="KAF6819603.1"/>
    </source>
</evidence>
<proteinExistence type="predicted"/>
<dbReference type="Proteomes" id="UP000639643">
    <property type="component" value="Unassembled WGS sequence"/>
</dbReference>
<dbReference type="EMBL" id="WIGM01000610">
    <property type="protein sequence ID" value="KAF6819603.1"/>
    <property type="molecule type" value="Genomic_DNA"/>
</dbReference>
<sequence length="140" mass="14846">MKATSWAGLDRGCLGGALPSVVRSSDFLSARSPKTQARSAARAPDGSFGCGIAGQPGLPRKGNPLLMSMSRPAHDKKYARTLYRGARGGPSTRTSPGGRGSPSRIVQRPEWADWIAEVALPIALDAFQVPRPEPVHKAEE</sequence>
<evidence type="ECO:0000256" key="1">
    <source>
        <dbReference type="SAM" id="MobiDB-lite"/>
    </source>
</evidence>
<accession>A0A8H6N4S9</accession>
<reference evidence="2" key="1">
    <citation type="journal article" date="2020" name="Phytopathology">
        <title>Genome Sequence Resources of Colletotrichum truncatum, C. plurivorum, C. musicola, and C. sojae: Four Species Pathogenic to Soybean (Glycine max).</title>
        <authorList>
            <person name="Rogerio F."/>
            <person name="Boufleur T.R."/>
            <person name="Ciampi-Guillardi M."/>
            <person name="Sukno S.A."/>
            <person name="Thon M.R."/>
            <person name="Massola Junior N.S."/>
            <person name="Baroncelli R."/>
        </authorList>
    </citation>
    <scope>NUCLEOTIDE SEQUENCE</scope>
    <source>
        <strain evidence="2">LFN0074</strain>
    </source>
</reference>